<organism evidence="2 3">
    <name type="scientific">Oscillochloris trichoides DG-6</name>
    <dbReference type="NCBI Taxonomy" id="765420"/>
    <lineage>
        <taxon>Bacteria</taxon>
        <taxon>Bacillati</taxon>
        <taxon>Chloroflexota</taxon>
        <taxon>Chloroflexia</taxon>
        <taxon>Chloroflexales</taxon>
        <taxon>Chloroflexineae</taxon>
        <taxon>Oscillochloridaceae</taxon>
        <taxon>Oscillochloris</taxon>
    </lineage>
</organism>
<dbReference type="Pfam" id="PF14353">
    <property type="entry name" value="CpXC"/>
    <property type="match status" value="1"/>
</dbReference>
<keyword evidence="3" id="KW-1185">Reference proteome</keyword>
<name>E1IDI6_9CHLR</name>
<reference evidence="2 3" key="1">
    <citation type="journal article" date="2011" name="J. Bacteriol.">
        <title>Draft genome sequence of the anoxygenic filamentous phototrophic bacterium Oscillochloris trichoides subsp. DG-6.</title>
        <authorList>
            <person name="Kuznetsov B.B."/>
            <person name="Ivanovsky R.N."/>
            <person name="Keppen O.I."/>
            <person name="Sukhacheva M.V."/>
            <person name="Bumazhkin B.K."/>
            <person name="Patutina E.O."/>
            <person name="Beletsky A.V."/>
            <person name="Mardanov A.V."/>
            <person name="Baslerov R.V."/>
            <person name="Panteleeva A.N."/>
            <person name="Kolganova T.V."/>
            <person name="Ravin N.V."/>
            <person name="Skryabin K.G."/>
        </authorList>
    </citation>
    <scope>NUCLEOTIDE SEQUENCE [LARGE SCALE GENOMIC DNA]</scope>
    <source>
        <strain evidence="2 3">DG-6</strain>
    </source>
</reference>
<comment type="caution">
    <text evidence="2">The sequence shown here is derived from an EMBL/GenBank/DDBJ whole genome shotgun (WGS) entry which is preliminary data.</text>
</comment>
<dbReference type="InterPro" id="IPR025682">
    <property type="entry name" value="CpXC_dom"/>
</dbReference>
<evidence type="ECO:0000259" key="1">
    <source>
        <dbReference type="Pfam" id="PF14353"/>
    </source>
</evidence>
<dbReference type="STRING" id="765420.OSCT_1387"/>
<dbReference type="Proteomes" id="UP000054010">
    <property type="component" value="Unassembled WGS sequence"/>
</dbReference>
<feature type="domain" description="CpXC" evidence="1">
    <location>
        <begin position="11"/>
        <end position="87"/>
    </location>
</feature>
<accession>E1IDI6</accession>
<sequence length="374" mass="40407">MPISYQEQANLTCPNCGADVVTAIWLILDAQEQPMAVEALQRGELNRVVCPQCGEGGPAGAPLLFHDGAARLVIFAVAPGMAEHEWRDQARDLHALLVGSIPEEQRRPYLADVDIAQDLAGVARHLARQQRRRAAPPAEPQPVDTPAVPPLLVAVTALLEAGSPDDLQRVLADHPVLLESATDLTLAQLADVAVEQRAYDVAESLQQARQVLGQMGQVHPPIPSETELPAAALRALMQARTPAEVQALVQRHPLLLHPQVDRLLAEEIDHALDSGHDRLAAALEERRETLVVLRGGEQSISVDLEAALEALLCAQGEAAIAEVLDRYPFLLDDIAAQALDQFVAEARASGDEELARDATDCRAMLRRIRDELAG</sequence>
<dbReference type="AlphaFoldDB" id="E1IDI6"/>
<evidence type="ECO:0000313" key="3">
    <source>
        <dbReference type="Proteomes" id="UP000054010"/>
    </source>
</evidence>
<protein>
    <recommendedName>
        <fullName evidence="1">CpXC domain-containing protein</fullName>
    </recommendedName>
</protein>
<evidence type="ECO:0000313" key="2">
    <source>
        <dbReference type="EMBL" id="EFO80766.1"/>
    </source>
</evidence>
<dbReference type="HOGENOM" id="CLU_739330_0_0_0"/>
<dbReference type="EMBL" id="ADVR01000041">
    <property type="protein sequence ID" value="EFO80766.1"/>
    <property type="molecule type" value="Genomic_DNA"/>
</dbReference>
<dbReference type="OrthoDB" id="9811034at2"/>
<proteinExistence type="predicted"/>
<gene>
    <name evidence="2" type="ORF">OSCT_1387</name>
</gene>
<dbReference type="eggNOG" id="ENOG5033VKH">
    <property type="taxonomic scope" value="Bacteria"/>
</dbReference>